<accession>A0AAV9V7V2</accession>
<evidence type="ECO:0000256" key="6">
    <source>
        <dbReference type="ARBA" id="ARBA00023136"/>
    </source>
</evidence>
<feature type="region of interest" description="Disordered" evidence="7">
    <location>
        <begin position="288"/>
        <end position="310"/>
    </location>
</feature>
<dbReference type="PANTHER" id="PTHR48182">
    <property type="entry name" value="PROTEIN SERAC1"/>
    <property type="match status" value="1"/>
</dbReference>
<reference evidence="8 9" key="1">
    <citation type="submission" date="2019-10" db="EMBL/GenBank/DDBJ databases">
        <authorList>
            <person name="Palmer J.M."/>
        </authorList>
    </citation>
    <scope>NUCLEOTIDE SEQUENCE [LARGE SCALE GENOMIC DNA]</scope>
    <source>
        <strain evidence="8 9">TWF696</strain>
    </source>
</reference>
<dbReference type="GO" id="GO:0016020">
    <property type="term" value="C:membrane"/>
    <property type="evidence" value="ECO:0007669"/>
    <property type="project" value="UniProtKB-SubCell"/>
</dbReference>
<evidence type="ECO:0000256" key="5">
    <source>
        <dbReference type="ARBA" id="ARBA00023128"/>
    </source>
</evidence>
<comment type="subcellular location">
    <subcellularLocation>
        <location evidence="2">Endoplasmic reticulum</location>
    </subcellularLocation>
    <subcellularLocation>
        <location evidence="3">Membrane</location>
    </subcellularLocation>
    <subcellularLocation>
        <location evidence="1">Mitochondrion</location>
    </subcellularLocation>
</comment>
<dbReference type="Proteomes" id="UP001375240">
    <property type="component" value="Unassembled WGS sequence"/>
</dbReference>
<keyword evidence="6" id="KW-0472">Membrane</keyword>
<evidence type="ECO:0000256" key="4">
    <source>
        <dbReference type="ARBA" id="ARBA00022824"/>
    </source>
</evidence>
<keyword evidence="5" id="KW-0496">Mitochondrion</keyword>
<evidence type="ECO:0000313" key="9">
    <source>
        <dbReference type="Proteomes" id="UP001375240"/>
    </source>
</evidence>
<proteinExistence type="predicted"/>
<dbReference type="InterPro" id="IPR052374">
    <property type="entry name" value="SERAC1"/>
</dbReference>
<dbReference type="EMBL" id="JAVHNQ010000002">
    <property type="protein sequence ID" value="KAK6355007.1"/>
    <property type="molecule type" value="Genomic_DNA"/>
</dbReference>
<dbReference type="GO" id="GO:0005783">
    <property type="term" value="C:endoplasmic reticulum"/>
    <property type="evidence" value="ECO:0007669"/>
    <property type="project" value="UniProtKB-SubCell"/>
</dbReference>
<dbReference type="Gene3D" id="3.40.50.1820">
    <property type="entry name" value="alpha/beta hydrolase"/>
    <property type="match status" value="1"/>
</dbReference>
<keyword evidence="9" id="KW-1185">Reference proteome</keyword>
<name>A0AAV9V7V2_9PEZI</name>
<dbReference type="PANTHER" id="PTHR48182:SF2">
    <property type="entry name" value="PROTEIN SERAC1"/>
    <property type="match status" value="1"/>
</dbReference>
<protein>
    <recommendedName>
        <fullName evidence="10">AB hydrolase-1 domain-containing protein</fullName>
    </recommendedName>
</protein>
<evidence type="ECO:0000256" key="7">
    <source>
        <dbReference type="SAM" id="MobiDB-lite"/>
    </source>
</evidence>
<dbReference type="AlphaFoldDB" id="A0AAV9V7V2"/>
<comment type="caution">
    <text evidence="8">The sequence shown here is derived from an EMBL/GenBank/DDBJ whole genome shotgun (WGS) entry which is preliminary data.</text>
</comment>
<dbReference type="SUPFAM" id="SSF53474">
    <property type="entry name" value="alpha/beta-Hydrolases"/>
    <property type="match status" value="1"/>
</dbReference>
<gene>
    <name evidence="8" type="ORF">TWF696_004134</name>
</gene>
<dbReference type="GO" id="GO:0005739">
    <property type="term" value="C:mitochondrion"/>
    <property type="evidence" value="ECO:0007669"/>
    <property type="project" value="UniProtKB-SubCell"/>
</dbReference>
<evidence type="ECO:0000256" key="2">
    <source>
        <dbReference type="ARBA" id="ARBA00004240"/>
    </source>
</evidence>
<evidence type="ECO:0000313" key="8">
    <source>
        <dbReference type="EMBL" id="KAK6355007.1"/>
    </source>
</evidence>
<organism evidence="8 9">
    <name type="scientific">Orbilia brochopaga</name>
    <dbReference type="NCBI Taxonomy" id="3140254"/>
    <lineage>
        <taxon>Eukaryota</taxon>
        <taxon>Fungi</taxon>
        <taxon>Dikarya</taxon>
        <taxon>Ascomycota</taxon>
        <taxon>Pezizomycotina</taxon>
        <taxon>Orbiliomycetes</taxon>
        <taxon>Orbiliales</taxon>
        <taxon>Orbiliaceae</taxon>
        <taxon>Orbilia</taxon>
    </lineage>
</organism>
<keyword evidence="4" id="KW-0256">Endoplasmic reticulum</keyword>
<evidence type="ECO:0000256" key="3">
    <source>
        <dbReference type="ARBA" id="ARBA00004370"/>
    </source>
</evidence>
<evidence type="ECO:0000256" key="1">
    <source>
        <dbReference type="ARBA" id="ARBA00004173"/>
    </source>
</evidence>
<evidence type="ECO:0008006" key="10">
    <source>
        <dbReference type="Google" id="ProtNLM"/>
    </source>
</evidence>
<sequence length="310" mass="34132">MSRPPPFKIFSGSPDAKADIVLVGGIHHNGDASTWPHEVASSIGASARVISFNYSPKVRHFYPDPESQSSRTTVDTHSKALLEALAAARDHNHSNRPIIFAAHDLGGLVCANALIKEDEGARGIAQNTYGLIFCDTPFEGRSSVGWGRVGAKFSALQKSHTSSEGFGARSRTLISINTAFDQLLESHQPSLRVECFCEDNATIQLFDINPRNIAEYDKETLANMLMHWIEECGADGQRTRSKEKLPTVYLGETTYNGPISRNQGVVMGNAYGTTKDANRIIGTQRTFYSYGKDPSSRHRRRDEPSWGTED</sequence>
<dbReference type="InterPro" id="IPR029058">
    <property type="entry name" value="AB_hydrolase_fold"/>
</dbReference>